<feature type="compositionally biased region" description="Acidic residues" evidence="1">
    <location>
        <begin position="11"/>
        <end position="20"/>
    </location>
</feature>
<gene>
    <name evidence="2" type="ORF">TRFO_21714</name>
</gene>
<dbReference type="GO" id="GO:0003743">
    <property type="term" value="F:translation initiation factor activity"/>
    <property type="evidence" value="ECO:0007669"/>
    <property type="project" value="InterPro"/>
</dbReference>
<dbReference type="Proteomes" id="UP000179807">
    <property type="component" value="Unassembled WGS sequence"/>
</dbReference>
<protein>
    <recommendedName>
        <fullName evidence="4">Eukaryotic translation initiation factor 3 30 kDa subunit</fullName>
    </recommendedName>
</protein>
<evidence type="ECO:0000313" key="2">
    <source>
        <dbReference type="EMBL" id="OHT09391.1"/>
    </source>
</evidence>
<keyword evidence="3" id="KW-1185">Reference proteome</keyword>
<organism evidence="2 3">
    <name type="scientific">Tritrichomonas foetus</name>
    <dbReference type="NCBI Taxonomy" id="1144522"/>
    <lineage>
        <taxon>Eukaryota</taxon>
        <taxon>Metamonada</taxon>
        <taxon>Parabasalia</taxon>
        <taxon>Tritrichomonadida</taxon>
        <taxon>Tritrichomonadidae</taxon>
        <taxon>Tritrichomonas</taxon>
    </lineage>
</organism>
<dbReference type="VEuPathDB" id="TrichDB:TRFO_21714"/>
<dbReference type="GO" id="GO:0005852">
    <property type="term" value="C:eukaryotic translation initiation factor 3 complex"/>
    <property type="evidence" value="ECO:0007669"/>
    <property type="project" value="InterPro"/>
</dbReference>
<sequence>MTDWANLDIGSDSESDDNQEDNVAGGWDDGDDVVDNWEEAQDPEEKARQKREEQERIEREKQEAIEAEKRRKQELKEERERRKQEKKFLFDDAYEDEGGLFDVEVTNETKERMDFQNALDALGDLGQNTDDPTKIDIGRYVPKTVTDFKAYEQAIEMKISKIFPAFNRDSYKTKKEFDTAKNAQDTEKVKIIECLITALADSYKSVFMSQLQKHLNEIYNKKINVKVGKTNQKGRSKIQIADKGFNDVSDDD</sequence>
<proteinExistence type="predicted"/>
<dbReference type="RefSeq" id="XP_068362527.1">
    <property type="nucleotide sequence ID" value="XM_068502141.1"/>
</dbReference>
<reference evidence="2" key="1">
    <citation type="submission" date="2016-10" db="EMBL/GenBank/DDBJ databases">
        <authorList>
            <person name="Benchimol M."/>
            <person name="Almeida L.G."/>
            <person name="Vasconcelos A.T."/>
            <person name="Perreira-Neves A."/>
            <person name="Rosa I.A."/>
            <person name="Tasca T."/>
            <person name="Bogo M.R."/>
            <person name="de Souza W."/>
        </authorList>
    </citation>
    <scope>NUCLEOTIDE SEQUENCE [LARGE SCALE GENOMIC DNA]</scope>
    <source>
        <strain evidence="2">K</strain>
    </source>
</reference>
<dbReference type="Pfam" id="PF08597">
    <property type="entry name" value="eIF3_subunit"/>
    <property type="match status" value="1"/>
</dbReference>
<evidence type="ECO:0008006" key="4">
    <source>
        <dbReference type="Google" id="ProtNLM"/>
    </source>
</evidence>
<dbReference type="EMBL" id="MLAK01000640">
    <property type="protein sequence ID" value="OHT09391.1"/>
    <property type="molecule type" value="Genomic_DNA"/>
</dbReference>
<evidence type="ECO:0000313" key="3">
    <source>
        <dbReference type="Proteomes" id="UP000179807"/>
    </source>
</evidence>
<feature type="region of interest" description="Disordered" evidence="1">
    <location>
        <begin position="1"/>
        <end position="83"/>
    </location>
</feature>
<dbReference type="GeneID" id="94836845"/>
<dbReference type="InterPro" id="IPR013906">
    <property type="entry name" value="eIF3j"/>
</dbReference>
<evidence type="ECO:0000256" key="1">
    <source>
        <dbReference type="SAM" id="MobiDB-lite"/>
    </source>
</evidence>
<feature type="compositionally biased region" description="Basic and acidic residues" evidence="1">
    <location>
        <begin position="43"/>
        <end position="83"/>
    </location>
</feature>
<feature type="compositionally biased region" description="Acidic residues" evidence="1">
    <location>
        <begin position="28"/>
        <end position="42"/>
    </location>
</feature>
<accession>A0A1J4KD79</accession>
<name>A0A1J4KD79_9EUKA</name>
<comment type="caution">
    <text evidence="2">The sequence shown here is derived from an EMBL/GenBank/DDBJ whole genome shotgun (WGS) entry which is preliminary data.</text>
</comment>
<dbReference type="AlphaFoldDB" id="A0A1J4KD79"/>